<dbReference type="STRING" id="512399.A8709_07345"/>
<dbReference type="Pfam" id="PF24391">
    <property type="entry name" value="HD-CE"/>
    <property type="match status" value="1"/>
</dbReference>
<comment type="similarity">
    <text evidence="1">Belongs to the heat shock protein 90 family.</text>
</comment>
<protein>
    <recommendedName>
        <fullName evidence="5">HD-CE domain-containing protein</fullName>
    </recommendedName>
</protein>
<dbReference type="PANTHER" id="PTHR11528">
    <property type="entry name" value="HEAT SHOCK PROTEIN 90 FAMILY MEMBER"/>
    <property type="match status" value="1"/>
</dbReference>
<feature type="domain" description="HD-CE" evidence="5">
    <location>
        <begin position="42"/>
        <end position="363"/>
    </location>
</feature>
<keyword evidence="3" id="KW-0067">ATP-binding</keyword>
<dbReference type="InterPro" id="IPR020575">
    <property type="entry name" value="Hsp90_N"/>
</dbReference>
<evidence type="ECO:0000256" key="1">
    <source>
        <dbReference type="ARBA" id="ARBA00008239"/>
    </source>
</evidence>
<dbReference type="SUPFAM" id="SSF55874">
    <property type="entry name" value="ATPase domain of HSP90 chaperone/DNA topoisomerase II/histidine kinase"/>
    <property type="match status" value="1"/>
</dbReference>
<evidence type="ECO:0000313" key="7">
    <source>
        <dbReference type="Proteomes" id="UP000093309"/>
    </source>
</evidence>
<organism evidence="6 7">
    <name type="scientific">Paenibacillus pectinilyticus</name>
    <dbReference type="NCBI Taxonomy" id="512399"/>
    <lineage>
        <taxon>Bacteria</taxon>
        <taxon>Bacillati</taxon>
        <taxon>Bacillota</taxon>
        <taxon>Bacilli</taxon>
        <taxon>Bacillales</taxon>
        <taxon>Paenibacillaceae</taxon>
        <taxon>Paenibacillus</taxon>
    </lineage>
</organism>
<dbReference type="PRINTS" id="PR00775">
    <property type="entry name" value="HEATSHOCK90"/>
</dbReference>
<comment type="caution">
    <text evidence="6">The sequence shown here is derived from an EMBL/GenBank/DDBJ whole genome shotgun (WGS) entry which is preliminary data.</text>
</comment>
<dbReference type="Pfam" id="PF13589">
    <property type="entry name" value="HATPase_c_3"/>
    <property type="match status" value="1"/>
</dbReference>
<gene>
    <name evidence="6" type="ORF">A8709_07345</name>
</gene>
<dbReference type="InterPro" id="IPR001404">
    <property type="entry name" value="Hsp90_fam"/>
</dbReference>
<dbReference type="AlphaFoldDB" id="A0A1C0ZTQ6"/>
<keyword evidence="4" id="KW-0143">Chaperone</keyword>
<dbReference type="GO" id="GO:0016887">
    <property type="term" value="F:ATP hydrolysis activity"/>
    <property type="evidence" value="ECO:0007669"/>
    <property type="project" value="InterPro"/>
</dbReference>
<dbReference type="GO" id="GO:0051082">
    <property type="term" value="F:unfolded protein binding"/>
    <property type="evidence" value="ECO:0007669"/>
    <property type="project" value="InterPro"/>
</dbReference>
<reference evidence="7" key="1">
    <citation type="submission" date="2016-05" db="EMBL/GenBank/DDBJ databases">
        <title>Paenibacillus oryzae. sp. nov., isolated from the rice root.</title>
        <authorList>
            <person name="Zhang J."/>
            <person name="Zhang X."/>
        </authorList>
    </citation>
    <scope>NUCLEOTIDE SEQUENCE [LARGE SCALE GENOMIC DNA]</scope>
    <source>
        <strain evidence="7">KCTC13222</strain>
    </source>
</reference>
<dbReference type="GO" id="GO:0005524">
    <property type="term" value="F:ATP binding"/>
    <property type="evidence" value="ECO:0007669"/>
    <property type="project" value="UniProtKB-KW"/>
</dbReference>
<accession>A0A1C0ZTQ6</accession>
<dbReference type="OrthoDB" id="9802640at2"/>
<evidence type="ECO:0000256" key="3">
    <source>
        <dbReference type="ARBA" id="ARBA00022840"/>
    </source>
</evidence>
<dbReference type="EMBL" id="LYPC01000028">
    <property type="protein sequence ID" value="OCT11475.1"/>
    <property type="molecule type" value="Genomic_DNA"/>
</dbReference>
<name>A0A1C0ZTQ6_9BACL</name>
<dbReference type="Gene3D" id="3.30.565.10">
    <property type="entry name" value="Histidine kinase-like ATPase, C-terminal domain"/>
    <property type="match status" value="1"/>
</dbReference>
<sequence length="1157" mass="133158">MTIEEVLNSRSDDGNMATKLLLLLKEICEHATQHLKLVIQQLPEFDLHDASHSNIVVRNMEALLRDKVGELTSYELFLLQMSGYLHDCAMALPTWELNLLKMTEGMGDFVHNDLGKSFANDGNPPYKLSYAIELVESIKSQLYVDFEKVKDFIFSIQSESEMQRDLAQRLIDYQQFRNGYTDELKKKANGTSLNEYLELSDLIRYEFIRQTHPLRVEKYIRNLASLFRARLGGVWGDKLAKDLAKICRSHGEPMDYVKDLEEHTAYHGTESANLQFIAVILRLADILHFSHDRAPQSLFIEKMISSKESLLHWKAKFQGINYSLDEFDSNERIKIKYMAYCDEPSLYYFIHEYLDWVDEEIENYFRFIHDLEYSVQTRHLAHKYILNIANIVDRSQVQYDDSKFTPVPNMKFTLEQNKILELLMGVGLYKDKFLCLRELYQNALDACRCMIAIFSNQSGSVRGKIEFGLGISMEDGRQRTYIYCLDNGVGMDKHKITNYFLKIGKSFYKSKEFQKQNAELRSNFKPTSQFGIGILSCFMIGDKLEVTTKSLAVDGTSDHPIRFSIDGPHEKFYYMTPDVLDLEKIGHHGTLIKVYLSGDVAVYDHKIDSLPLMIHGGESQDFMRHRPVLYEKWNAHIYNLVNNSVAIPHENVDVSIAINGGTIEKIIPWGTPINLSMYPSKDVELVYESHRYLSDGYKVLDDYLKVKDFIDIQEYNVYLDDVEYRFLLSLPLPGIPEVNYRVLTFEPVLKKSHAVFVDGIVVDGSSLRTHELTQIGTLNFVGMERPQLSVDRNSITSVPKVIEESISKLPNEVAGKIVFEISRHIAKHKLKPDSTEMKLMWNYIFHKFYKLDNWLVGQLAIIPEVDMILDDLSSFSEKKKVSVTDVVSSQHLLLKQFDGRLLEPTGQLVFLGKVAEADFVEIEDDNVHITSSSFYNIINSTRQYGPEQTLPLVIKADNWGGIYSQYDLVTRLWPIIPASLYNRLMHDYEIKDITARSKSVAESSNSITGLAGIDPAQVHPRLGMFSSERDIMGRKQNRVNNFDKSANKFWLFELNQHGQLVRKQKQDFVLFGFISPRQMNEDEILLLEEIKKEDPEYYNGVQSGWSFLILGSTAEFVIFPGIVDRAAIVAAIKPSFWKKAEGIQYLFTDGTVLERVQ</sequence>
<dbReference type="GO" id="GO:0140662">
    <property type="term" value="F:ATP-dependent protein folding chaperone"/>
    <property type="evidence" value="ECO:0007669"/>
    <property type="project" value="InterPro"/>
</dbReference>
<dbReference type="InterPro" id="IPR036890">
    <property type="entry name" value="HATPase_C_sf"/>
</dbReference>
<evidence type="ECO:0000259" key="5">
    <source>
        <dbReference type="Pfam" id="PF24391"/>
    </source>
</evidence>
<keyword evidence="2" id="KW-0547">Nucleotide-binding</keyword>
<dbReference type="InterPro" id="IPR056471">
    <property type="entry name" value="HD-CE"/>
</dbReference>
<dbReference type="RefSeq" id="WP_065858547.1">
    <property type="nucleotide sequence ID" value="NZ_LYPC01000028.1"/>
</dbReference>
<proteinExistence type="inferred from homology"/>
<dbReference type="Proteomes" id="UP000093309">
    <property type="component" value="Unassembled WGS sequence"/>
</dbReference>
<evidence type="ECO:0000313" key="6">
    <source>
        <dbReference type="EMBL" id="OCT11475.1"/>
    </source>
</evidence>
<keyword evidence="7" id="KW-1185">Reference proteome</keyword>
<evidence type="ECO:0000256" key="4">
    <source>
        <dbReference type="ARBA" id="ARBA00023186"/>
    </source>
</evidence>
<evidence type="ECO:0000256" key="2">
    <source>
        <dbReference type="ARBA" id="ARBA00022741"/>
    </source>
</evidence>